<name>A0ABP9C1E7_9ACTN</name>
<gene>
    <name evidence="1" type="ORF">GCM10023220_35830</name>
</gene>
<proteinExistence type="predicted"/>
<comment type="caution">
    <text evidence="1">The sequence shown here is derived from an EMBL/GenBank/DDBJ whole genome shotgun (WGS) entry which is preliminary data.</text>
</comment>
<dbReference type="EMBL" id="BAABIG010000033">
    <property type="protein sequence ID" value="GAA4803414.1"/>
    <property type="molecule type" value="Genomic_DNA"/>
</dbReference>
<evidence type="ECO:0000313" key="2">
    <source>
        <dbReference type="Proteomes" id="UP001501265"/>
    </source>
</evidence>
<protein>
    <submittedName>
        <fullName evidence="1">Uncharacterized protein</fullName>
    </submittedName>
</protein>
<evidence type="ECO:0000313" key="1">
    <source>
        <dbReference type="EMBL" id="GAA4803414.1"/>
    </source>
</evidence>
<sequence length="87" mass="9488">MIPKALASRRDHVDQREPAGVELSVWGTVWGTARSAGTFVPPAMRMPLTVRQDGPPTVIALAQAPSSHMWPYFFRPPAHRPAAARCG</sequence>
<organism evidence="1 2">
    <name type="scientific">Streptomyces ziwulingensis</name>
    <dbReference type="NCBI Taxonomy" id="1045501"/>
    <lineage>
        <taxon>Bacteria</taxon>
        <taxon>Bacillati</taxon>
        <taxon>Actinomycetota</taxon>
        <taxon>Actinomycetes</taxon>
        <taxon>Kitasatosporales</taxon>
        <taxon>Streptomycetaceae</taxon>
        <taxon>Streptomyces</taxon>
    </lineage>
</organism>
<keyword evidence="2" id="KW-1185">Reference proteome</keyword>
<dbReference type="Proteomes" id="UP001501265">
    <property type="component" value="Unassembled WGS sequence"/>
</dbReference>
<reference evidence="2" key="1">
    <citation type="journal article" date="2019" name="Int. J. Syst. Evol. Microbiol.">
        <title>The Global Catalogue of Microorganisms (GCM) 10K type strain sequencing project: providing services to taxonomists for standard genome sequencing and annotation.</title>
        <authorList>
            <consortium name="The Broad Institute Genomics Platform"/>
            <consortium name="The Broad Institute Genome Sequencing Center for Infectious Disease"/>
            <person name="Wu L."/>
            <person name="Ma J."/>
        </authorList>
    </citation>
    <scope>NUCLEOTIDE SEQUENCE [LARGE SCALE GENOMIC DNA]</scope>
    <source>
        <strain evidence="2">JCM 18081</strain>
    </source>
</reference>
<accession>A0ABP9C1E7</accession>